<dbReference type="PANTHER" id="PTHR12534">
    <property type="entry name" value="30S RIBOSOMAL PROTEIN S2 PROKARYOTIC AND ORGANELLAR"/>
    <property type="match status" value="1"/>
</dbReference>
<dbReference type="PRINTS" id="PR00395">
    <property type="entry name" value="RIBOSOMALS2"/>
</dbReference>
<dbReference type="PANTHER" id="PTHR12534:SF0">
    <property type="entry name" value="SMALL RIBOSOMAL SUBUNIT PROTEIN US2M"/>
    <property type="match status" value="1"/>
</dbReference>
<dbReference type="InterPro" id="IPR018130">
    <property type="entry name" value="Ribosomal_uS2_CS"/>
</dbReference>
<dbReference type="NCBIfam" id="TIGR01011">
    <property type="entry name" value="rpsB_bact"/>
    <property type="match status" value="1"/>
</dbReference>
<proteinExistence type="inferred from homology"/>
<dbReference type="SUPFAM" id="SSF52313">
    <property type="entry name" value="Ribosomal protein S2"/>
    <property type="match status" value="1"/>
</dbReference>
<dbReference type="Gene3D" id="3.40.50.10490">
    <property type="entry name" value="Glucose-6-phosphate isomerase like protein, domain 1"/>
    <property type="match status" value="1"/>
</dbReference>
<dbReference type="STRING" id="1798474.A2118_01770"/>
<dbReference type="GO" id="GO:0003735">
    <property type="term" value="F:structural constituent of ribosome"/>
    <property type="evidence" value="ECO:0007669"/>
    <property type="project" value="InterPro"/>
</dbReference>
<evidence type="ECO:0000256" key="6">
    <source>
        <dbReference type="RuleBase" id="RU003631"/>
    </source>
</evidence>
<reference evidence="7 8" key="1">
    <citation type="journal article" date="2016" name="Nat. Commun.">
        <title>Thousands of microbial genomes shed light on interconnected biogeochemical processes in an aquifer system.</title>
        <authorList>
            <person name="Anantharaman K."/>
            <person name="Brown C.T."/>
            <person name="Hug L.A."/>
            <person name="Sharon I."/>
            <person name="Castelle C.J."/>
            <person name="Probst A.J."/>
            <person name="Thomas B.C."/>
            <person name="Singh A."/>
            <person name="Wilkins M.J."/>
            <person name="Karaoz U."/>
            <person name="Brodie E.L."/>
            <person name="Williams K.H."/>
            <person name="Hubbard S.S."/>
            <person name="Banfield J.F."/>
        </authorList>
    </citation>
    <scope>NUCLEOTIDE SEQUENCE [LARGE SCALE GENOMIC DNA]</scope>
</reference>
<evidence type="ECO:0000313" key="8">
    <source>
        <dbReference type="Proteomes" id="UP000179014"/>
    </source>
</evidence>
<dbReference type="InterPro" id="IPR005706">
    <property type="entry name" value="Ribosomal_uS2_bac/mit/plastid"/>
</dbReference>
<dbReference type="Pfam" id="PF00318">
    <property type="entry name" value="Ribosomal_S2"/>
    <property type="match status" value="1"/>
</dbReference>
<dbReference type="Proteomes" id="UP000179014">
    <property type="component" value="Unassembled WGS sequence"/>
</dbReference>
<dbReference type="GO" id="GO:0015935">
    <property type="term" value="C:small ribosomal subunit"/>
    <property type="evidence" value="ECO:0007669"/>
    <property type="project" value="InterPro"/>
</dbReference>
<dbReference type="GO" id="GO:0006412">
    <property type="term" value="P:translation"/>
    <property type="evidence" value="ECO:0007669"/>
    <property type="project" value="UniProtKB-UniRule"/>
</dbReference>
<dbReference type="EMBL" id="MFKN01000042">
    <property type="protein sequence ID" value="OGG39755.1"/>
    <property type="molecule type" value="Genomic_DNA"/>
</dbReference>
<evidence type="ECO:0000313" key="7">
    <source>
        <dbReference type="EMBL" id="OGG39755.1"/>
    </source>
</evidence>
<comment type="similarity">
    <text evidence="1 5 6">Belongs to the universal ribosomal protein uS2 family.</text>
</comment>
<name>A0A1F6BS36_9BACT</name>
<dbReference type="Gene3D" id="1.10.287.610">
    <property type="entry name" value="Helix hairpin bin"/>
    <property type="match status" value="1"/>
</dbReference>
<evidence type="ECO:0000256" key="3">
    <source>
        <dbReference type="ARBA" id="ARBA00023274"/>
    </source>
</evidence>
<dbReference type="InterPro" id="IPR001865">
    <property type="entry name" value="Ribosomal_uS2"/>
</dbReference>
<dbReference type="CDD" id="cd01425">
    <property type="entry name" value="RPS2"/>
    <property type="match status" value="1"/>
</dbReference>
<dbReference type="PROSITE" id="PS00963">
    <property type="entry name" value="RIBOSOMAL_S2_2"/>
    <property type="match status" value="1"/>
</dbReference>
<evidence type="ECO:0000256" key="4">
    <source>
        <dbReference type="ARBA" id="ARBA00035256"/>
    </source>
</evidence>
<dbReference type="AlphaFoldDB" id="A0A1F6BS36"/>
<gene>
    <name evidence="5" type="primary">rpsB</name>
    <name evidence="7" type="ORF">A2118_01770</name>
</gene>
<evidence type="ECO:0000256" key="5">
    <source>
        <dbReference type="HAMAP-Rule" id="MF_00291"/>
    </source>
</evidence>
<organism evidence="7 8">
    <name type="scientific">Candidatus Kaiserbacteria bacterium GWA2_50_9</name>
    <dbReference type="NCBI Taxonomy" id="1798474"/>
    <lineage>
        <taxon>Bacteria</taxon>
        <taxon>Candidatus Kaiseribacteriota</taxon>
    </lineage>
</organism>
<keyword evidence="3 5" id="KW-0687">Ribonucleoprotein</keyword>
<evidence type="ECO:0000256" key="1">
    <source>
        <dbReference type="ARBA" id="ARBA00006242"/>
    </source>
</evidence>
<sequence length="232" mass="25261">MNAVDSTAELKRLFDTGAHFAQVKSRRHPSMKPFLVGTKGRQEIIDLVKTTEQLEAAKGVMAALAKEGKIILFVGGKVEIAALVKRAAQDIGQPYVATRWLGGTISNWTEIKKRVDRLAELTDKAAAGTLAKQYTKLELVMIDREKKRLELRLDGITTLTKRPDALLVVDTKHEKHAVKEARDAGIPVIAIMSSDCDLSDAAYPIVANDTSRETVGLVLSELAEAFAKGQAA</sequence>
<keyword evidence="2 5" id="KW-0689">Ribosomal protein</keyword>
<protein>
    <recommendedName>
        <fullName evidence="4 5">Small ribosomal subunit protein uS2</fullName>
    </recommendedName>
</protein>
<comment type="caution">
    <text evidence="7">The sequence shown here is derived from an EMBL/GenBank/DDBJ whole genome shotgun (WGS) entry which is preliminary data.</text>
</comment>
<accession>A0A1F6BS36</accession>
<evidence type="ECO:0000256" key="2">
    <source>
        <dbReference type="ARBA" id="ARBA00022980"/>
    </source>
</evidence>
<dbReference type="HAMAP" id="MF_00291_B">
    <property type="entry name" value="Ribosomal_uS2_B"/>
    <property type="match status" value="1"/>
</dbReference>
<dbReference type="InterPro" id="IPR023591">
    <property type="entry name" value="Ribosomal_uS2_flav_dom_sf"/>
</dbReference>